<protein>
    <submittedName>
        <fullName evidence="3">DUF4424 domain-containing protein</fullName>
    </submittedName>
</protein>
<feature type="domain" description="DUF4424" evidence="2">
    <location>
        <begin position="18"/>
        <end position="327"/>
    </location>
</feature>
<dbReference type="Gene3D" id="2.60.40.3680">
    <property type="match status" value="1"/>
</dbReference>
<sequence length="335" mass="37341">MRRCFAALLVLTATPAFGNDTAAVLTTGGLEFVSHGQIAMESEELFISREEIRVVYRFRNDSDRDHDLLVAFPMPDIVPDHFSPVAYPMGASDNLFGFETRFEGEPVEAELHEYAFAAGVDRTKLLTKLDIPLVPISQEAIDAVDGLDEAGLAELLHLGLAMPDEYDAGQGWETHHWPAWTYRATYTWEATFPAGETVTVEHRYTPSVGGTTGVSFLSEPYEDGYDPAAEYRRKYCTDENFVAAVRKTLPDPDEPWGAPFTESWISYILTTGGNWAGGGIENFRLVIDKGSTDNLVSFCGEGVTKIGPTTFEMVKENYWPREELNILILERYEAP</sequence>
<dbReference type="Pfam" id="PF14415">
    <property type="entry name" value="DUF4424"/>
    <property type="match status" value="1"/>
</dbReference>
<keyword evidence="1" id="KW-0732">Signal</keyword>
<name>A0A7X3FQ22_9HYPH</name>
<gene>
    <name evidence="3" type="ORF">GO014_06595</name>
</gene>
<evidence type="ECO:0000313" key="3">
    <source>
        <dbReference type="EMBL" id="MVS98688.1"/>
    </source>
</evidence>
<dbReference type="AlphaFoldDB" id="A0A7X3FQ22"/>
<evidence type="ECO:0000259" key="2">
    <source>
        <dbReference type="Pfam" id="PF14415"/>
    </source>
</evidence>
<evidence type="ECO:0000313" key="4">
    <source>
        <dbReference type="Proteomes" id="UP000438106"/>
    </source>
</evidence>
<feature type="signal peptide" evidence="1">
    <location>
        <begin position="1"/>
        <end position="18"/>
    </location>
</feature>
<accession>A0A7X3FQ22</accession>
<dbReference type="EMBL" id="WQRF01000001">
    <property type="protein sequence ID" value="MVS98688.1"/>
    <property type="molecule type" value="Genomic_DNA"/>
</dbReference>
<reference evidence="3 4" key="1">
    <citation type="submission" date="2019-12" db="EMBL/GenBank/DDBJ databases">
        <title>Devosia maris sp. nov., isolated from the deep seawater.</title>
        <authorList>
            <person name="Liu Y."/>
        </authorList>
    </citation>
    <scope>NUCLEOTIDE SEQUENCE [LARGE SCALE GENOMIC DNA]</scope>
    <source>
        <strain evidence="3 4">L53-10-65</strain>
    </source>
</reference>
<dbReference type="RefSeq" id="WP_157289566.1">
    <property type="nucleotide sequence ID" value="NZ_WQRF01000001.1"/>
</dbReference>
<feature type="chain" id="PRO_5030782214" evidence="1">
    <location>
        <begin position="19"/>
        <end position="335"/>
    </location>
</feature>
<proteinExistence type="predicted"/>
<evidence type="ECO:0000256" key="1">
    <source>
        <dbReference type="SAM" id="SignalP"/>
    </source>
</evidence>
<keyword evidence="4" id="KW-1185">Reference proteome</keyword>
<dbReference type="InterPro" id="IPR025538">
    <property type="entry name" value="DUF4424"/>
</dbReference>
<organism evidence="3 4">
    <name type="scientific">Devosia marina</name>
    <dbReference type="NCBI Taxonomy" id="2683198"/>
    <lineage>
        <taxon>Bacteria</taxon>
        <taxon>Pseudomonadati</taxon>
        <taxon>Pseudomonadota</taxon>
        <taxon>Alphaproteobacteria</taxon>
        <taxon>Hyphomicrobiales</taxon>
        <taxon>Devosiaceae</taxon>
        <taxon>Devosia</taxon>
    </lineage>
</organism>
<comment type="caution">
    <text evidence="3">The sequence shown here is derived from an EMBL/GenBank/DDBJ whole genome shotgun (WGS) entry which is preliminary data.</text>
</comment>
<dbReference type="Proteomes" id="UP000438106">
    <property type="component" value="Unassembled WGS sequence"/>
</dbReference>